<protein>
    <submittedName>
        <fullName evidence="1">Uncharacterized protein</fullName>
    </submittedName>
</protein>
<dbReference type="Pfam" id="PF14559">
    <property type="entry name" value="TPR_19"/>
    <property type="match status" value="1"/>
</dbReference>
<dbReference type="OrthoDB" id="433738at2759"/>
<dbReference type="RefSeq" id="XP_018067312.1">
    <property type="nucleotide sequence ID" value="XM_018215592.1"/>
</dbReference>
<dbReference type="Gene3D" id="1.25.40.10">
    <property type="entry name" value="Tetratricopeptide repeat domain"/>
    <property type="match status" value="1"/>
</dbReference>
<dbReference type="InParanoid" id="A0A194WZC7"/>
<dbReference type="KEGG" id="psco:LY89DRAFT_687866"/>
<dbReference type="GO" id="GO:0030544">
    <property type="term" value="F:Hsp70 protein binding"/>
    <property type="evidence" value="ECO:0007669"/>
    <property type="project" value="TreeGrafter"/>
</dbReference>
<dbReference type="SUPFAM" id="SSF48452">
    <property type="entry name" value="TPR-like"/>
    <property type="match status" value="1"/>
</dbReference>
<evidence type="ECO:0000313" key="1">
    <source>
        <dbReference type="EMBL" id="KUJ12957.1"/>
    </source>
</evidence>
<dbReference type="InterPro" id="IPR019734">
    <property type="entry name" value="TPR_rpt"/>
</dbReference>
<dbReference type="GO" id="GO:0005634">
    <property type="term" value="C:nucleus"/>
    <property type="evidence" value="ECO:0007669"/>
    <property type="project" value="TreeGrafter"/>
</dbReference>
<organism evidence="1 2">
    <name type="scientific">Mollisia scopiformis</name>
    <name type="common">Conifer needle endophyte fungus</name>
    <name type="synonym">Phialocephala scopiformis</name>
    <dbReference type="NCBI Taxonomy" id="149040"/>
    <lineage>
        <taxon>Eukaryota</taxon>
        <taxon>Fungi</taxon>
        <taxon>Dikarya</taxon>
        <taxon>Ascomycota</taxon>
        <taxon>Pezizomycotina</taxon>
        <taxon>Leotiomycetes</taxon>
        <taxon>Helotiales</taxon>
        <taxon>Mollisiaceae</taxon>
        <taxon>Mollisia</taxon>
    </lineage>
</organism>
<proteinExistence type="predicted"/>
<dbReference type="InterPro" id="IPR011990">
    <property type="entry name" value="TPR-like_helical_dom_sf"/>
</dbReference>
<dbReference type="GO" id="GO:0005829">
    <property type="term" value="C:cytosol"/>
    <property type="evidence" value="ECO:0007669"/>
    <property type="project" value="TreeGrafter"/>
</dbReference>
<evidence type="ECO:0000313" key="2">
    <source>
        <dbReference type="Proteomes" id="UP000070700"/>
    </source>
</evidence>
<dbReference type="GeneID" id="28825318"/>
<dbReference type="GO" id="GO:0051879">
    <property type="term" value="F:Hsp90 protein binding"/>
    <property type="evidence" value="ECO:0007669"/>
    <property type="project" value="TreeGrafter"/>
</dbReference>
<dbReference type="SMART" id="SM00028">
    <property type="entry name" value="TPR"/>
    <property type="match status" value="2"/>
</dbReference>
<reference evidence="1 2" key="1">
    <citation type="submission" date="2015-10" db="EMBL/GenBank/DDBJ databases">
        <title>Full genome of DAOMC 229536 Phialocephala scopiformis, a fungal endophyte of spruce producing the potent anti-insectan compound rugulosin.</title>
        <authorList>
            <consortium name="DOE Joint Genome Institute"/>
            <person name="Walker A.K."/>
            <person name="Frasz S.L."/>
            <person name="Seifert K.A."/>
            <person name="Miller J.D."/>
            <person name="Mondo S.J."/>
            <person name="Labutti K."/>
            <person name="Lipzen A."/>
            <person name="Dockter R."/>
            <person name="Kennedy M."/>
            <person name="Grigoriev I.V."/>
            <person name="Spatafora J.W."/>
        </authorList>
    </citation>
    <scope>NUCLEOTIDE SEQUENCE [LARGE SCALE GENOMIC DNA]</scope>
    <source>
        <strain evidence="1 2">CBS 120377</strain>
    </source>
</reference>
<dbReference type="PANTHER" id="PTHR46035:SF3">
    <property type="entry name" value="TRANSLOCATION PROTEIN SEC72"/>
    <property type="match status" value="1"/>
</dbReference>
<sequence>MDDTETFDLLPIRLDPQSKAISTTSSSRILNQELKTLNELHKTLLSLESPAPPPPIPVNPKRSAQITKLRETGNDSFRKGKHAEAIQYYSLGLKMALSRPLWEPSGLVRDEVAGLYANRAQAHMAMQSWAEGSVDAESSVEAKKAGNAKAWWRKAKCLMEMGRLEEAEEWIGRGLEMEGNESDLVALLKDVQEKSKKA</sequence>
<keyword evidence="2" id="KW-1185">Reference proteome</keyword>
<dbReference type="STRING" id="149040.A0A194WZC7"/>
<dbReference type="AlphaFoldDB" id="A0A194WZC7"/>
<dbReference type="EMBL" id="KQ947423">
    <property type="protein sequence ID" value="KUJ12957.1"/>
    <property type="molecule type" value="Genomic_DNA"/>
</dbReference>
<accession>A0A194WZC7</accession>
<dbReference type="Proteomes" id="UP000070700">
    <property type="component" value="Unassembled WGS sequence"/>
</dbReference>
<dbReference type="PANTHER" id="PTHR46035">
    <property type="entry name" value="TETRATRICOPEPTIDE REPEAT PROTEIN 4"/>
    <property type="match status" value="1"/>
</dbReference>
<dbReference type="GO" id="GO:0006457">
    <property type="term" value="P:protein folding"/>
    <property type="evidence" value="ECO:0007669"/>
    <property type="project" value="TreeGrafter"/>
</dbReference>
<gene>
    <name evidence="1" type="ORF">LY89DRAFT_687866</name>
</gene>
<name>A0A194WZC7_MOLSC</name>